<gene>
    <name evidence="2" type="ORF">FRC96_08495</name>
</gene>
<protein>
    <submittedName>
        <fullName evidence="2">Uncharacterized protein</fullName>
    </submittedName>
</protein>
<name>A0A5C6XDL6_9DELT</name>
<dbReference type="AlphaFoldDB" id="A0A5C6XDL6"/>
<organism evidence="2 3">
    <name type="scientific">Lujinxingia vulgaris</name>
    <dbReference type="NCBI Taxonomy" id="2600176"/>
    <lineage>
        <taxon>Bacteria</taxon>
        <taxon>Deltaproteobacteria</taxon>
        <taxon>Bradymonadales</taxon>
        <taxon>Lujinxingiaceae</taxon>
        <taxon>Lujinxingia</taxon>
    </lineage>
</organism>
<feature type="region of interest" description="Disordered" evidence="1">
    <location>
        <begin position="21"/>
        <end position="49"/>
    </location>
</feature>
<feature type="compositionally biased region" description="Low complexity" evidence="1">
    <location>
        <begin position="27"/>
        <end position="48"/>
    </location>
</feature>
<evidence type="ECO:0000313" key="3">
    <source>
        <dbReference type="Proteomes" id="UP000321046"/>
    </source>
</evidence>
<evidence type="ECO:0000256" key="1">
    <source>
        <dbReference type="SAM" id="MobiDB-lite"/>
    </source>
</evidence>
<proteinExistence type="predicted"/>
<comment type="caution">
    <text evidence="2">The sequence shown here is derived from an EMBL/GenBank/DDBJ whole genome shotgun (WGS) entry which is preliminary data.</text>
</comment>
<dbReference type="EMBL" id="VOSL01000042">
    <property type="protein sequence ID" value="TXD37371.1"/>
    <property type="molecule type" value="Genomic_DNA"/>
</dbReference>
<dbReference type="Proteomes" id="UP000321046">
    <property type="component" value="Unassembled WGS sequence"/>
</dbReference>
<evidence type="ECO:0000313" key="2">
    <source>
        <dbReference type="EMBL" id="TXD37371.1"/>
    </source>
</evidence>
<accession>A0A5C6XDL6</accession>
<reference evidence="2 3" key="1">
    <citation type="submission" date="2019-08" db="EMBL/GenBank/DDBJ databases">
        <title>Bradymonadales sp. TMQ2.</title>
        <authorList>
            <person name="Liang Q."/>
        </authorList>
    </citation>
    <scope>NUCLEOTIDE SEQUENCE [LARGE SCALE GENOMIC DNA]</scope>
    <source>
        <strain evidence="2 3">TMQ2</strain>
    </source>
</reference>
<sequence length="71" mass="7854">MLDFALDALGLGGIWESSLKLERTSTRTRSSTRSSTSTSPSTSTSTSPMRFLQFPGHIEENGFSNHNEVFR</sequence>